<gene>
    <name evidence="2" type="ORF">N7498_000408</name>
</gene>
<evidence type="ECO:0000313" key="2">
    <source>
        <dbReference type="EMBL" id="KAJ5218309.1"/>
    </source>
</evidence>
<feature type="compositionally biased region" description="Basic and acidic residues" evidence="1">
    <location>
        <begin position="67"/>
        <end position="77"/>
    </location>
</feature>
<reference evidence="2" key="2">
    <citation type="journal article" date="2023" name="IMA Fungus">
        <title>Comparative genomic study of the Penicillium genus elucidates a diverse pangenome and 15 lateral gene transfer events.</title>
        <authorList>
            <person name="Petersen C."/>
            <person name="Sorensen T."/>
            <person name="Nielsen M.R."/>
            <person name="Sondergaard T.E."/>
            <person name="Sorensen J.L."/>
            <person name="Fitzpatrick D.A."/>
            <person name="Frisvad J.C."/>
            <person name="Nielsen K.L."/>
        </authorList>
    </citation>
    <scope>NUCLEOTIDE SEQUENCE</scope>
    <source>
        <strain evidence="2">IBT 15544</strain>
    </source>
</reference>
<dbReference type="RefSeq" id="XP_058312882.1">
    <property type="nucleotide sequence ID" value="XM_058447471.1"/>
</dbReference>
<dbReference type="EMBL" id="JAPQKR010000004">
    <property type="protein sequence ID" value="KAJ5218309.1"/>
    <property type="molecule type" value="Genomic_DNA"/>
</dbReference>
<evidence type="ECO:0000256" key="1">
    <source>
        <dbReference type="SAM" id="MobiDB-lite"/>
    </source>
</evidence>
<keyword evidence="3" id="KW-1185">Reference proteome</keyword>
<sequence>MKDESVKSPWGTPGRYMPRKMLLAIVEKLGHVRHSPSRSVDSQLLLEIGSKQVTSRRPALRASGFGDQKDGFCTEGDHENDDEDENDGDDQNCIAGS</sequence>
<name>A0A9W9NED5_9EURO</name>
<dbReference type="Proteomes" id="UP001150904">
    <property type="component" value="Unassembled WGS sequence"/>
</dbReference>
<accession>A0A9W9NED5</accession>
<evidence type="ECO:0000313" key="3">
    <source>
        <dbReference type="Proteomes" id="UP001150904"/>
    </source>
</evidence>
<dbReference type="GeneID" id="83174771"/>
<dbReference type="OrthoDB" id="4322191at2759"/>
<dbReference type="AlphaFoldDB" id="A0A9W9NED5"/>
<feature type="compositionally biased region" description="Acidic residues" evidence="1">
    <location>
        <begin position="78"/>
        <end position="90"/>
    </location>
</feature>
<feature type="region of interest" description="Disordered" evidence="1">
    <location>
        <begin position="52"/>
        <end position="97"/>
    </location>
</feature>
<comment type="caution">
    <text evidence="2">The sequence shown here is derived from an EMBL/GenBank/DDBJ whole genome shotgun (WGS) entry which is preliminary data.</text>
</comment>
<proteinExistence type="predicted"/>
<reference evidence="2" key="1">
    <citation type="submission" date="2022-12" db="EMBL/GenBank/DDBJ databases">
        <authorList>
            <person name="Petersen C."/>
        </authorList>
    </citation>
    <scope>NUCLEOTIDE SEQUENCE</scope>
    <source>
        <strain evidence="2">IBT 15544</strain>
    </source>
</reference>
<organism evidence="2 3">
    <name type="scientific">Penicillium cinerascens</name>
    <dbReference type="NCBI Taxonomy" id="70096"/>
    <lineage>
        <taxon>Eukaryota</taxon>
        <taxon>Fungi</taxon>
        <taxon>Dikarya</taxon>
        <taxon>Ascomycota</taxon>
        <taxon>Pezizomycotina</taxon>
        <taxon>Eurotiomycetes</taxon>
        <taxon>Eurotiomycetidae</taxon>
        <taxon>Eurotiales</taxon>
        <taxon>Aspergillaceae</taxon>
        <taxon>Penicillium</taxon>
    </lineage>
</organism>
<protein>
    <submittedName>
        <fullName evidence="2">Uncharacterized protein</fullName>
    </submittedName>
</protein>